<dbReference type="Proteomes" id="UP001500902">
    <property type="component" value="Unassembled WGS sequence"/>
</dbReference>
<comment type="caution">
    <text evidence="1">The sequence shown here is derived from an EMBL/GenBank/DDBJ whole genome shotgun (WGS) entry which is preliminary data.</text>
</comment>
<dbReference type="EMBL" id="BAAAZP010000205">
    <property type="protein sequence ID" value="GAA3710080.1"/>
    <property type="molecule type" value="Genomic_DNA"/>
</dbReference>
<dbReference type="SUPFAM" id="SSF53098">
    <property type="entry name" value="Ribonuclease H-like"/>
    <property type="match status" value="1"/>
</dbReference>
<protein>
    <recommendedName>
        <fullName evidence="3">Transposase DDE domain-containing protein</fullName>
    </recommendedName>
</protein>
<keyword evidence="2" id="KW-1185">Reference proteome</keyword>
<evidence type="ECO:0008006" key="3">
    <source>
        <dbReference type="Google" id="ProtNLM"/>
    </source>
</evidence>
<organism evidence="1 2">
    <name type="scientific">Nonomuraea antimicrobica</name>
    <dbReference type="NCBI Taxonomy" id="561173"/>
    <lineage>
        <taxon>Bacteria</taxon>
        <taxon>Bacillati</taxon>
        <taxon>Actinomycetota</taxon>
        <taxon>Actinomycetes</taxon>
        <taxon>Streptosporangiales</taxon>
        <taxon>Streptosporangiaceae</taxon>
        <taxon>Nonomuraea</taxon>
    </lineage>
</organism>
<accession>A0ABP7DZB0</accession>
<dbReference type="RefSeq" id="WP_344893444.1">
    <property type="nucleotide sequence ID" value="NZ_BAAAZP010000205.1"/>
</dbReference>
<name>A0ABP7DZB0_9ACTN</name>
<proteinExistence type="predicted"/>
<evidence type="ECO:0000313" key="1">
    <source>
        <dbReference type="EMBL" id="GAA3710080.1"/>
    </source>
</evidence>
<reference evidence="2" key="1">
    <citation type="journal article" date="2019" name="Int. J. Syst. Evol. Microbiol.">
        <title>The Global Catalogue of Microorganisms (GCM) 10K type strain sequencing project: providing services to taxonomists for standard genome sequencing and annotation.</title>
        <authorList>
            <consortium name="The Broad Institute Genomics Platform"/>
            <consortium name="The Broad Institute Genome Sequencing Center for Infectious Disease"/>
            <person name="Wu L."/>
            <person name="Ma J."/>
        </authorList>
    </citation>
    <scope>NUCLEOTIDE SEQUENCE [LARGE SCALE GENOMIC DNA]</scope>
    <source>
        <strain evidence="2">JCM 16904</strain>
    </source>
</reference>
<gene>
    <name evidence="1" type="ORF">GCM10022224_089490</name>
</gene>
<evidence type="ECO:0000313" key="2">
    <source>
        <dbReference type="Proteomes" id="UP001500902"/>
    </source>
</evidence>
<sequence>MIRLQVDHLPSGGGPKPVWLWWSKTDATEADTDRLWQAFFRRFDLEHTFRLLKQTLGWTKPKLRDLHAADTWAWLILAAHTQLRLARGRWRTYAARGRSLPSPSD</sequence>
<dbReference type="InterPro" id="IPR012337">
    <property type="entry name" value="RNaseH-like_sf"/>
</dbReference>